<dbReference type="InterPro" id="IPR036737">
    <property type="entry name" value="OmpA-like_sf"/>
</dbReference>
<organism evidence="7 8">
    <name type="scientific">Leptonema illini</name>
    <dbReference type="NCBI Taxonomy" id="183"/>
    <lineage>
        <taxon>Bacteria</taxon>
        <taxon>Pseudomonadati</taxon>
        <taxon>Spirochaetota</taxon>
        <taxon>Spirochaetia</taxon>
        <taxon>Leptospirales</taxon>
        <taxon>Leptospiraceae</taxon>
        <taxon>Leptonema</taxon>
    </lineage>
</organism>
<feature type="signal peptide" evidence="5">
    <location>
        <begin position="1"/>
        <end position="17"/>
    </location>
</feature>
<dbReference type="PANTHER" id="PTHR30329">
    <property type="entry name" value="STATOR ELEMENT OF FLAGELLAR MOTOR COMPLEX"/>
    <property type="match status" value="1"/>
</dbReference>
<proteinExistence type="predicted"/>
<dbReference type="InterPro" id="IPR050330">
    <property type="entry name" value="Bact_OuterMem_StrucFunc"/>
</dbReference>
<comment type="caution">
    <text evidence="7">The sequence shown here is derived from an EMBL/GenBank/DDBJ whole genome shotgun (WGS) entry which is preliminary data.</text>
</comment>
<gene>
    <name evidence="7" type="ORF">F9K24_16660</name>
</gene>
<dbReference type="InterPro" id="IPR006664">
    <property type="entry name" value="OMP_bac"/>
</dbReference>
<comment type="subcellular location">
    <subcellularLocation>
        <location evidence="1">Cell outer membrane</location>
    </subcellularLocation>
</comment>
<evidence type="ECO:0000259" key="6">
    <source>
        <dbReference type="PROSITE" id="PS51123"/>
    </source>
</evidence>
<evidence type="ECO:0000256" key="2">
    <source>
        <dbReference type="ARBA" id="ARBA00023136"/>
    </source>
</evidence>
<accession>A0A833M093</accession>
<evidence type="ECO:0000256" key="1">
    <source>
        <dbReference type="ARBA" id="ARBA00004442"/>
    </source>
</evidence>
<dbReference type="Gene3D" id="3.30.1330.60">
    <property type="entry name" value="OmpA-like domain"/>
    <property type="match status" value="1"/>
</dbReference>
<keyword evidence="3" id="KW-0998">Cell outer membrane</keyword>
<dbReference type="CDD" id="cd07185">
    <property type="entry name" value="OmpA_C-like"/>
    <property type="match status" value="1"/>
</dbReference>
<evidence type="ECO:0000313" key="7">
    <source>
        <dbReference type="EMBL" id="KAB2930487.1"/>
    </source>
</evidence>
<evidence type="ECO:0000313" key="8">
    <source>
        <dbReference type="Proteomes" id="UP000460298"/>
    </source>
</evidence>
<dbReference type="PROSITE" id="PS51123">
    <property type="entry name" value="OMPA_2"/>
    <property type="match status" value="1"/>
</dbReference>
<dbReference type="PANTHER" id="PTHR30329:SF21">
    <property type="entry name" value="LIPOPROTEIN YIAD-RELATED"/>
    <property type="match status" value="1"/>
</dbReference>
<feature type="chain" id="PRO_5032497353" evidence="5">
    <location>
        <begin position="18"/>
        <end position="219"/>
    </location>
</feature>
<keyword evidence="2 4" id="KW-0472">Membrane</keyword>
<evidence type="ECO:0000256" key="3">
    <source>
        <dbReference type="ARBA" id="ARBA00023237"/>
    </source>
</evidence>
<dbReference type="SUPFAM" id="SSF103088">
    <property type="entry name" value="OmpA-like"/>
    <property type="match status" value="1"/>
</dbReference>
<dbReference type="InterPro" id="IPR006665">
    <property type="entry name" value="OmpA-like"/>
</dbReference>
<dbReference type="PROSITE" id="PS51257">
    <property type="entry name" value="PROKAR_LIPOPROTEIN"/>
    <property type="match status" value="1"/>
</dbReference>
<protein>
    <submittedName>
        <fullName evidence="7">OmpA family protein</fullName>
    </submittedName>
</protein>
<name>A0A833M093_9LEPT</name>
<dbReference type="EMBL" id="WBUI01000020">
    <property type="protein sequence ID" value="KAB2930487.1"/>
    <property type="molecule type" value="Genomic_DNA"/>
</dbReference>
<dbReference type="Pfam" id="PF00691">
    <property type="entry name" value="OmpA"/>
    <property type="match status" value="1"/>
</dbReference>
<sequence>MIRTVFVLLLISLTGCATLSRPPFGYSSYWNWICGCASDLAPPEGADPDAATEESSNYLNKVYSSVRKDFKDRDAVLEETEKSFRALGFRLEKETDDKGRIVLLRAAIDGDIAFKTGSAELTAAALEIVDKFGDALAASPDTIAKVHGHTDTPGSKEMNRRLSMRRAQAVGDSLVKRKGIAPARIVEIMGFADDRKIIPTNASEPRNRRTEILIGYKKG</sequence>
<dbReference type="Proteomes" id="UP000460298">
    <property type="component" value="Unassembled WGS sequence"/>
</dbReference>
<evidence type="ECO:0000256" key="4">
    <source>
        <dbReference type="PROSITE-ProRule" id="PRU00473"/>
    </source>
</evidence>
<dbReference type="GO" id="GO:0009279">
    <property type="term" value="C:cell outer membrane"/>
    <property type="evidence" value="ECO:0007669"/>
    <property type="project" value="UniProtKB-SubCell"/>
</dbReference>
<reference evidence="7 8" key="1">
    <citation type="submission" date="2019-10" db="EMBL/GenBank/DDBJ databases">
        <title>Extracellular Electron Transfer in a Candidatus Methanoperedens spp. Enrichment Culture.</title>
        <authorList>
            <person name="Berger S."/>
            <person name="Rangel Shaw D."/>
            <person name="Berben T."/>
            <person name="In 'T Zandt M."/>
            <person name="Frank J."/>
            <person name="Reimann J."/>
            <person name="Jetten M.S.M."/>
            <person name="Welte C.U."/>
        </authorList>
    </citation>
    <scope>NUCLEOTIDE SEQUENCE [LARGE SCALE GENOMIC DNA]</scope>
    <source>
        <strain evidence="7">SB12</strain>
    </source>
</reference>
<evidence type="ECO:0000256" key="5">
    <source>
        <dbReference type="SAM" id="SignalP"/>
    </source>
</evidence>
<dbReference type="PRINTS" id="PR01021">
    <property type="entry name" value="OMPADOMAIN"/>
</dbReference>
<dbReference type="AlphaFoldDB" id="A0A833M093"/>
<keyword evidence="5" id="KW-0732">Signal</keyword>
<feature type="domain" description="OmpA-like" evidence="6">
    <location>
        <begin position="101"/>
        <end position="218"/>
    </location>
</feature>